<dbReference type="RefSeq" id="WP_329495968.1">
    <property type="nucleotide sequence ID" value="NZ_CP108460.1"/>
</dbReference>
<dbReference type="Proteomes" id="UP001432014">
    <property type="component" value="Chromosome"/>
</dbReference>
<evidence type="ECO:0000313" key="2">
    <source>
        <dbReference type="EMBL" id="WUS58066.1"/>
    </source>
</evidence>
<sequence length="344" mass="32571">MSTNRSRRIDRDTAEQLLAGAAADSPGGQASLTGEDGDSAHQALAALLTAAAAPPAEGELSGEEAALAAFRLAARPAAVPVPVHAPTAPPRRRSMAPAALAQAFSAKAAVVALAASALGGVAVAAGGGHLPAALGGGSGGSGRPAALSTPEMSTDTPPGAPSAKQTGARSSSSPGGALVPSGEPATAGGPATPGTAVSAGPVDAPGTPSGHQPGAGPGERGASPTPGGPTAVPELVALCQDLADAEVRGKTLRSLAADPRYAPLLKAAGGAEKIQGYCAAVRAGTTGSAREGGGQVTTGASPTAVDGTQGGQTGAPQSSETAAGRTEDRSGLPPARSGSTSTAR</sequence>
<feature type="region of interest" description="Disordered" evidence="1">
    <location>
        <begin position="285"/>
        <end position="344"/>
    </location>
</feature>
<evidence type="ECO:0000256" key="1">
    <source>
        <dbReference type="SAM" id="MobiDB-lite"/>
    </source>
</evidence>
<feature type="compositionally biased region" description="Low complexity" evidence="1">
    <location>
        <begin position="180"/>
        <end position="201"/>
    </location>
</feature>
<feature type="compositionally biased region" description="Polar residues" evidence="1">
    <location>
        <begin position="163"/>
        <end position="174"/>
    </location>
</feature>
<feature type="region of interest" description="Disordered" evidence="1">
    <location>
        <begin position="135"/>
        <end position="232"/>
    </location>
</feature>
<keyword evidence="3" id="KW-1185">Reference proteome</keyword>
<proteinExistence type="predicted"/>
<accession>A0ABZ1WB18</accession>
<evidence type="ECO:0000313" key="3">
    <source>
        <dbReference type="Proteomes" id="UP001432014"/>
    </source>
</evidence>
<reference evidence="2 3" key="1">
    <citation type="submission" date="2022-10" db="EMBL/GenBank/DDBJ databases">
        <title>The complete genomes of actinobacterial strains from the NBC collection.</title>
        <authorList>
            <person name="Joergensen T.S."/>
            <person name="Alvarez Arevalo M."/>
            <person name="Sterndorff E.B."/>
            <person name="Faurdal D."/>
            <person name="Vuksanovic O."/>
            <person name="Mourched A.-S."/>
            <person name="Charusanti P."/>
            <person name="Shaw S."/>
            <person name="Blin K."/>
            <person name="Weber T."/>
        </authorList>
    </citation>
    <scope>NUCLEOTIDE SEQUENCE [LARGE SCALE GENOMIC DNA]</scope>
    <source>
        <strain evidence="2 3">NBC_01247</strain>
    </source>
</reference>
<gene>
    <name evidence="2" type="ORF">OG469_22675</name>
</gene>
<organism evidence="2 3">
    <name type="scientific">Kitasatospora herbaricolor</name>
    <dbReference type="NCBI Taxonomy" id="68217"/>
    <lineage>
        <taxon>Bacteria</taxon>
        <taxon>Bacillati</taxon>
        <taxon>Actinomycetota</taxon>
        <taxon>Actinomycetes</taxon>
        <taxon>Kitasatosporales</taxon>
        <taxon>Streptomycetaceae</taxon>
        <taxon>Kitasatospora</taxon>
    </lineage>
</organism>
<protein>
    <submittedName>
        <fullName evidence="2">Uncharacterized protein</fullName>
    </submittedName>
</protein>
<dbReference type="EMBL" id="CP108482">
    <property type="protein sequence ID" value="WUS58066.1"/>
    <property type="molecule type" value="Genomic_DNA"/>
</dbReference>
<name>A0ABZ1WB18_9ACTN</name>